<feature type="transmembrane region" description="Helical" evidence="6">
    <location>
        <begin position="41"/>
        <end position="60"/>
    </location>
</feature>
<dbReference type="SUPFAM" id="SSF103473">
    <property type="entry name" value="MFS general substrate transporter"/>
    <property type="match status" value="1"/>
</dbReference>
<dbReference type="InterPro" id="IPR011701">
    <property type="entry name" value="MFS"/>
</dbReference>
<organism evidence="7">
    <name type="scientific">Lichtheimia ramosa</name>
    <dbReference type="NCBI Taxonomy" id="688394"/>
    <lineage>
        <taxon>Eukaryota</taxon>
        <taxon>Fungi</taxon>
        <taxon>Fungi incertae sedis</taxon>
        <taxon>Mucoromycota</taxon>
        <taxon>Mucoromycotina</taxon>
        <taxon>Mucoromycetes</taxon>
        <taxon>Mucorales</taxon>
        <taxon>Lichtheimiaceae</taxon>
        <taxon>Lichtheimia</taxon>
    </lineage>
</organism>
<reference evidence="7" key="1">
    <citation type="journal article" date="2014" name="Genome Announc.">
        <title>De novo whole-genome sequence and genome annotation of Lichtheimia ramosa.</title>
        <authorList>
            <person name="Linde J."/>
            <person name="Schwartze V."/>
            <person name="Binder U."/>
            <person name="Lass-Florl C."/>
            <person name="Voigt K."/>
            <person name="Horn F."/>
        </authorList>
    </citation>
    <scope>NUCLEOTIDE SEQUENCE</scope>
    <source>
        <strain evidence="7">JMRC FSU:6197</strain>
    </source>
</reference>
<comment type="subcellular location">
    <subcellularLocation>
        <location evidence="1">Endomembrane system</location>
        <topology evidence="1">Multi-pass membrane protein</topology>
    </subcellularLocation>
</comment>
<evidence type="ECO:0000256" key="4">
    <source>
        <dbReference type="ARBA" id="ARBA00022989"/>
    </source>
</evidence>
<accession>A0A077WG82</accession>
<keyword evidence="5 6" id="KW-0472">Membrane</keyword>
<dbReference type="GO" id="GO:0005886">
    <property type="term" value="C:plasma membrane"/>
    <property type="evidence" value="ECO:0007669"/>
    <property type="project" value="TreeGrafter"/>
</dbReference>
<keyword evidence="2" id="KW-0813">Transport</keyword>
<evidence type="ECO:0000256" key="1">
    <source>
        <dbReference type="ARBA" id="ARBA00004127"/>
    </source>
</evidence>
<gene>
    <name evidence="7" type="ORF">LRAMOSA08215</name>
</gene>
<dbReference type="GO" id="GO:0012505">
    <property type="term" value="C:endomembrane system"/>
    <property type="evidence" value="ECO:0007669"/>
    <property type="project" value="UniProtKB-SubCell"/>
</dbReference>
<dbReference type="Gene3D" id="1.20.1250.20">
    <property type="entry name" value="MFS general substrate transporter like domains"/>
    <property type="match status" value="1"/>
</dbReference>
<keyword evidence="3 6" id="KW-0812">Transmembrane</keyword>
<dbReference type="GO" id="GO:0022857">
    <property type="term" value="F:transmembrane transporter activity"/>
    <property type="evidence" value="ECO:0007669"/>
    <property type="project" value="InterPro"/>
</dbReference>
<sequence>MLCAIVIQFIFGVAVGAFAYYMPLFFQVVRNSSAMLSGLPLIPMQLATISTVLIVGWLVSRTGFNKVPLVVGTILSTTLYGLVQFFDADTPWSQVYGTVLVGGIGNGCISALVVVTAQSTLKDERDTAVATGLLSYIVMMGVGVGIPAASAMLNAMLIQELPKYVPMDYVAKVFNSPEYIHDGLPSQYVDGAIQAYVSAFRSLWCMMMGLAAITFISALLIKGWALRTHNSNEESNATV</sequence>
<evidence type="ECO:0000256" key="3">
    <source>
        <dbReference type="ARBA" id="ARBA00022692"/>
    </source>
</evidence>
<feature type="transmembrane region" description="Helical" evidence="6">
    <location>
        <begin position="133"/>
        <end position="158"/>
    </location>
</feature>
<evidence type="ECO:0000256" key="2">
    <source>
        <dbReference type="ARBA" id="ARBA00022448"/>
    </source>
</evidence>
<evidence type="ECO:0008006" key="8">
    <source>
        <dbReference type="Google" id="ProtNLM"/>
    </source>
</evidence>
<proteinExistence type="predicted"/>
<feature type="transmembrane region" description="Helical" evidence="6">
    <location>
        <begin position="98"/>
        <end position="121"/>
    </location>
</feature>
<dbReference type="EMBL" id="LK023317">
    <property type="protein sequence ID" value="CDS05687.1"/>
    <property type="molecule type" value="Genomic_DNA"/>
</dbReference>
<evidence type="ECO:0000256" key="6">
    <source>
        <dbReference type="SAM" id="Phobius"/>
    </source>
</evidence>
<name>A0A077WG82_9FUNG</name>
<feature type="transmembrane region" description="Helical" evidence="6">
    <location>
        <begin position="199"/>
        <end position="221"/>
    </location>
</feature>
<keyword evidence="4 6" id="KW-1133">Transmembrane helix</keyword>
<evidence type="ECO:0000313" key="7">
    <source>
        <dbReference type="EMBL" id="CDS05687.1"/>
    </source>
</evidence>
<feature type="transmembrane region" description="Helical" evidence="6">
    <location>
        <begin position="67"/>
        <end position="86"/>
    </location>
</feature>
<protein>
    <recommendedName>
        <fullName evidence="8">Major facilitator superfamily (MFS) profile domain-containing protein</fullName>
    </recommendedName>
</protein>
<dbReference type="PANTHER" id="PTHR23501:SF191">
    <property type="entry name" value="VACUOLAR BASIC AMINO ACID TRANSPORTER 4"/>
    <property type="match status" value="1"/>
</dbReference>
<dbReference type="AlphaFoldDB" id="A0A077WG82"/>
<dbReference type="OrthoDB" id="10021397at2759"/>
<dbReference type="PANTHER" id="PTHR23501">
    <property type="entry name" value="MAJOR FACILITATOR SUPERFAMILY"/>
    <property type="match status" value="1"/>
</dbReference>
<dbReference type="Pfam" id="PF07690">
    <property type="entry name" value="MFS_1"/>
    <property type="match status" value="1"/>
</dbReference>
<dbReference type="InterPro" id="IPR036259">
    <property type="entry name" value="MFS_trans_sf"/>
</dbReference>
<evidence type="ECO:0000256" key="5">
    <source>
        <dbReference type="ARBA" id="ARBA00023136"/>
    </source>
</evidence>